<dbReference type="OrthoDB" id="3557758at2759"/>
<feature type="region of interest" description="Disordered" evidence="1">
    <location>
        <begin position="413"/>
        <end position="507"/>
    </location>
</feature>
<name>A0A9P4JK65_9PLEO</name>
<comment type="caution">
    <text evidence="2">The sequence shown here is derived from an EMBL/GenBank/DDBJ whole genome shotgun (WGS) entry which is preliminary data.</text>
</comment>
<keyword evidence="3" id="KW-1185">Reference proteome</keyword>
<organism evidence="2 3">
    <name type="scientific">Delitschia confertaspora ATCC 74209</name>
    <dbReference type="NCBI Taxonomy" id="1513339"/>
    <lineage>
        <taxon>Eukaryota</taxon>
        <taxon>Fungi</taxon>
        <taxon>Dikarya</taxon>
        <taxon>Ascomycota</taxon>
        <taxon>Pezizomycotina</taxon>
        <taxon>Dothideomycetes</taxon>
        <taxon>Pleosporomycetidae</taxon>
        <taxon>Pleosporales</taxon>
        <taxon>Delitschiaceae</taxon>
        <taxon>Delitschia</taxon>
    </lineage>
</organism>
<dbReference type="Proteomes" id="UP000799536">
    <property type="component" value="Unassembled WGS sequence"/>
</dbReference>
<feature type="compositionally biased region" description="Polar residues" evidence="1">
    <location>
        <begin position="438"/>
        <end position="477"/>
    </location>
</feature>
<feature type="compositionally biased region" description="Polar residues" evidence="1">
    <location>
        <begin position="244"/>
        <end position="274"/>
    </location>
</feature>
<feature type="compositionally biased region" description="Basic and acidic residues" evidence="1">
    <location>
        <begin position="679"/>
        <end position="695"/>
    </location>
</feature>
<feature type="region of interest" description="Disordered" evidence="1">
    <location>
        <begin position="55"/>
        <end position="94"/>
    </location>
</feature>
<evidence type="ECO:0000313" key="2">
    <source>
        <dbReference type="EMBL" id="KAF2200926.1"/>
    </source>
</evidence>
<evidence type="ECO:0000256" key="1">
    <source>
        <dbReference type="SAM" id="MobiDB-lite"/>
    </source>
</evidence>
<feature type="compositionally biased region" description="Low complexity" evidence="1">
    <location>
        <begin position="128"/>
        <end position="153"/>
    </location>
</feature>
<sequence length="695" mass="75943">MFSEGGPRDNTAYSGAPSTLSTTPLLHRTSPHPPTPIFLHQEKFELIRARWEAAESINTKSTRPVTKMAGKSKHTTPKAHSGDQEDSTPQGSKFRRKINHGLSFISHPLGQRKTPGHQATARTPMQKSVTSSSLASLVTSNPSGPVSSPSQGSLERIIRFTGSPVKPLPRDTTAAPLTKIENNDETPKPLSRSRTMSNIPVPQGRSTSSAYSTLTKPRSPSFASNPQAHITPTAIPTPSPPNAHNSVSITPQDHPTGRSPSFAMNPQASVTPTAIPTPVPQGIPVPHGLFLREPSSSQKQLGHTTQQSKYIGAGRVFAGVGDGSPSKASVRPYTTPNLVKRGSYAPSGFMIPRKSTYQPRPPRSPTGQQATKKENSPPTNNNNSRKLSQIQDDITKRQSFIAPPNANARRSIGLNTLDQNNQGAETTPQQRDSRRSTKGSAQTPLTARRIQTNPPLLHQQSRGSSRTVGSHAITQTRLMGPRNPPTPPAPNNIGAPSQLPKSSIDRDFRRKTRYIATPSSSRAGSAFLRSSAALRAANREEVTEYMSPNWWAGRFQARFDQWRTEAMRAAADPDYKPDGILANCPVDQENVAACYIFLQLRDLCCNNEAADSLWEFEYKYRRDHQLLDSSLCNIKPLSMRRQDPEIPATPKENAFGRAIRKLTPRKSSMVNLLKGKGWGRGDEMKSPKEGDELGL</sequence>
<feature type="compositionally biased region" description="Polar residues" evidence="1">
    <location>
        <begin position="192"/>
        <end position="225"/>
    </location>
</feature>
<dbReference type="AlphaFoldDB" id="A0A9P4JK65"/>
<feature type="compositionally biased region" description="Polar residues" evidence="1">
    <location>
        <begin position="413"/>
        <end position="430"/>
    </location>
</feature>
<evidence type="ECO:0000313" key="3">
    <source>
        <dbReference type="Proteomes" id="UP000799536"/>
    </source>
</evidence>
<accession>A0A9P4JK65</accession>
<feature type="compositionally biased region" description="Polar residues" evidence="1">
    <location>
        <begin position="294"/>
        <end position="307"/>
    </location>
</feature>
<protein>
    <submittedName>
        <fullName evidence="2">Uncharacterized protein</fullName>
    </submittedName>
</protein>
<proteinExistence type="predicted"/>
<feature type="region of interest" description="Disordered" evidence="1">
    <location>
        <begin position="672"/>
        <end position="695"/>
    </location>
</feature>
<feature type="region of interest" description="Disordered" evidence="1">
    <location>
        <begin position="320"/>
        <end position="386"/>
    </location>
</feature>
<feature type="region of interest" description="Disordered" evidence="1">
    <location>
        <begin position="106"/>
        <end position="307"/>
    </location>
</feature>
<dbReference type="EMBL" id="ML993998">
    <property type="protein sequence ID" value="KAF2200926.1"/>
    <property type="molecule type" value="Genomic_DNA"/>
</dbReference>
<reference evidence="2" key="1">
    <citation type="journal article" date="2020" name="Stud. Mycol.">
        <title>101 Dothideomycetes genomes: a test case for predicting lifestyles and emergence of pathogens.</title>
        <authorList>
            <person name="Haridas S."/>
            <person name="Albert R."/>
            <person name="Binder M."/>
            <person name="Bloem J."/>
            <person name="Labutti K."/>
            <person name="Salamov A."/>
            <person name="Andreopoulos B."/>
            <person name="Baker S."/>
            <person name="Barry K."/>
            <person name="Bills G."/>
            <person name="Bluhm B."/>
            <person name="Cannon C."/>
            <person name="Castanera R."/>
            <person name="Culley D."/>
            <person name="Daum C."/>
            <person name="Ezra D."/>
            <person name="Gonzalez J."/>
            <person name="Henrissat B."/>
            <person name="Kuo A."/>
            <person name="Liang C."/>
            <person name="Lipzen A."/>
            <person name="Lutzoni F."/>
            <person name="Magnuson J."/>
            <person name="Mondo S."/>
            <person name="Nolan M."/>
            <person name="Ohm R."/>
            <person name="Pangilinan J."/>
            <person name="Park H.-J."/>
            <person name="Ramirez L."/>
            <person name="Alfaro M."/>
            <person name="Sun H."/>
            <person name="Tritt A."/>
            <person name="Yoshinaga Y."/>
            <person name="Zwiers L.-H."/>
            <person name="Turgeon B."/>
            <person name="Goodwin S."/>
            <person name="Spatafora J."/>
            <person name="Crous P."/>
            <person name="Grigoriev I."/>
        </authorList>
    </citation>
    <scope>NUCLEOTIDE SEQUENCE</scope>
    <source>
        <strain evidence="2">ATCC 74209</strain>
    </source>
</reference>
<feature type="region of interest" description="Disordered" evidence="1">
    <location>
        <begin position="1"/>
        <end position="38"/>
    </location>
</feature>
<feature type="compositionally biased region" description="Polar residues" evidence="1">
    <location>
        <begin position="365"/>
        <end position="386"/>
    </location>
</feature>
<feature type="compositionally biased region" description="Polar residues" evidence="1">
    <location>
        <begin position="11"/>
        <end position="24"/>
    </location>
</feature>
<gene>
    <name evidence="2" type="ORF">GQ43DRAFT_54353</name>
</gene>